<evidence type="ECO:0000313" key="2">
    <source>
        <dbReference type="EMBL" id="MBB5352782.1"/>
    </source>
</evidence>
<reference evidence="2 3" key="1">
    <citation type="submission" date="2020-08" db="EMBL/GenBank/DDBJ databases">
        <title>Genomic Encyclopedia of Type Strains, Phase IV (KMG-IV): sequencing the most valuable type-strain genomes for metagenomic binning, comparative biology and taxonomic classification.</title>
        <authorList>
            <person name="Goeker M."/>
        </authorList>
    </citation>
    <scope>NUCLEOTIDE SEQUENCE [LARGE SCALE GENOMIC DNA]</scope>
    <source>
        <strain evidence="2 3">YC6886</strain>
    </source>
</reference>
<protein>
    <submittedName>
        <fullName evidence="2">Uncharacterized protein</fullName>
    </submittedName>
</protein>
<feature type="compositionally biased region" description="Basic and acidic residues" evidence="1">
    <location>
        <begin position="33"/>
        <end position="51"/>
    </location>
</feature>
<gene>
    <name evidence="2" type="ORF">HNR46_003030</name>
</gene>
<dbReference type="EMBL" id="JACHFD010000015">
    <property type="protein sequence ID" value="MBB5352782.1"/>
    <property type="molecule type" value="Genomic_DNA"/>
</dbReference>
<evidence type="ECO:0000256" key="1">
    <source>
        <dbReference type="SAM" id="MobiDB-lite"/>
    </source>
</evidence>
<keyword evidence="3" id="KW-1185">Reference proteome</keyword>
<feature type="region of interest" description="Disordered" evidence="1">
    <location>
        <begin position="32"/>
        <end position="51"/>
    </location>
</feature>
<evidence type="ECO:0000313" key="3">
    <source>
        <dbReference type="Proteomes" id="UP000557717"/>
    </source>
</evidence>
<dbReference type="Proteomes" id="UP000557717">
    <property type="component" value="Unassembled WGS sequence"/>
</dbReference>
<proteinExistence type="predicted"/>
<dbReference type="AlphaFoldDB" id="A0A840V469"/>
<sequence>MRGKIEEPLQAGDSLKIPAWVSLGLMGVSLAGVKDEDRQDSDERSHLVEREGIRTKLARPSRWGGERR</sequence>
<comment type="caution">
    <text evidence="2">The sequence shown here is derived from an EMBL/GenBank/DDBJ whole genome shotgun (WGS) entry which is preliminary data.</text>
</comment>
<name>A0A840V469_9BACT</name>
<organism evidence="2 3">
    <name type="scientific">Haloferula luteola</name>
    <dbReference type="NCBI Taxonomy" id="595692"/>
    <lineage>
        <taxon>Bacteria</taxon>
        <taxon>Pseudomonadati</taxon>
        <taxon>Verrucomicrobiota</taxon>
        <taxon>Verrucomicrobiia</taxon>
        <taxon>Verrucomicrobiales</taxon>
        <taxon>Verrucomicrobiaceae</taxon>
        <taxon>Haloferula</taxon>
    </lineage>
</organism>
<accession>A0A840V469</accession>
<dbReference type="RefSeq" id="WP_184020102.1">
    <property type="nucleotide sequence ID" value="NZ_JACHFD010000015.1"/>
</dbReference>